<dbReference type="PANTHER" id="PTHR47197">
    <property type="entry name" value="PROTEIN NIRF"/>
    <property type="match status" value="1"/>
</dbReference>
<gene>
    <name evidence="1" type="ORF">I5282_14505</name>
</gene>
<dbReference type="InterPro" id="IPR051200">
    <property type="entry name" value="Host-pathogen_enzymatic-act"/>
</dbReference>
<reference evidence="1 2" key="1">
    <citation type="submission" date="2020-12" db="EMBL/GenBank/DDBJ databases">
        <title>WGS of Legionella: environmental sample.</title>
        <authorList>
            <person name="Cristino S."/>
            <person name="Girolamini L."/>
            <person name="Salaris S."/>
            <person name="Pascale M.R."/>
            <person name="Mazzotta M."/>
            <person name="Orsini M."/>
            <person name="Grottola A."/>
        </authorList>
    </citation>
    <scope>NUCLEOTIDE SEQUENCE [LARGE SCALE GENOMIC DNA]</scope>
    <source>
        <strain evidence="1 2">30cs62</strain>
    </source>
</reference>
<accession>A0ABS1WEJ9</accession>
<evidence type="ECO:0000313" key="1">
    <source>
        <dbReference type="EMBL" id="MBL7527773.1"/>
    </source>
</evidence>
<keyword evidence="2" id="KW-1185">Reference proteome</keyword>
<proteinExistence type="predicted"/>
<organism evidence="1 2">
    <name type="scientific">Legionella bononiensis</name>
    <dbReference type="NCBI Taxonomy" id="2793102"/>
    <lineage>
        <taxon>Bacteria</taxon>
        <taxon>Pseudomonadati</taxon>
        <taxon>Pseudomonadota</taxon>
        <taxon>Gammaproteobacteria</taxon>
        <taxon>Legionellales</taxon>
        <taxon>Legionellaceae</taxon>
        <taxon>Legionella</taxon>
    </lineage>
</organism>
<name>A0ABS1WEJ9_9GAMM</name>
<sequence>MKKDVLQIISNILFMLFSISLFLISTNSSALPFDITPKTGTQLPTVVKSGKKVTAYYTVTNNTLAERHNNFVKYLPPNVTQITSGGTYPDTCGSVFNLAGKGKVGSSCTLQLRISGAVNSNDPDPHHHLFVCFPGGITCAGTQYSLNVVQDTSPLKTAYVTNFNDGSVSRCPIQADGNFGRCTLAGSGLGQPVGISFSKDFSYVYLTLPTFSAVLFCPINNDGTFGICNLAGGAFIAPSGIVVNPAGNLIYITDVANFSVSYCTIAANGTLSSCTGTGQVFGTPLGITINPPGTYAYIADPSSGIVSSCQIQADGNLINCVANANSAITLPYAVAVNSQNTLAYIVNADNSVAYCTINTNGTLGTCTATGNDFNFPVGIALNPEGTYAYITNENGNTVSACPIKSNGSFGTCITTGNNFVNPSGIALY</sequence>
<dbReference type="InterPro" id="IPR011045">
    <property type="entry name" value="N2O_reductase_N"/>
</dbReference>
<protein>
    <recommendedName>
        <fullName evidence="3">Transmembrane protein</fullName>
    </recommendedName>
</protein>
<evidence type="ECO:0000313" key="2">
    <source>
        <dbReference type="Proteomes" id="UP000809910"/>
    </source>
</evidence>
<dbReference type="EMBL" id="JADWVN010000026">
    <property type="protein sequence ID" value="MBL7527773.1"/>
    <property type="molecule type" value="Genomic_DNA"/>
</dbReference>
<dbReference type="Gene3D" id="2.130.10.10">
    <property type="entry name" value="YVTN repeat-like/Quinoprotein amine dehydrogenase"/>
    <property type="match status" value="2"/>
</dbReference>
<dbReference type="RefSeq" id="WP_203108651.1">
    <property type="nucleotide sequence ID" value="NZ_JADOBG010000008.1"/>
</dbReference>
<evidence type="ECO:0008006" key="3">
    <source>
        <dbReference type="Google" id="ProtNLM"/>
    </source>
</evidence>
<dbReference type="InterPro" id="IPR015943">
    <property type="entry name" value="WD40/YVTN_repeat-like_dom_sf"/>
</dbReference>
<dbReference type="PANTHER" id="PTHR47197:SF3">
    <property type="entry name" value="DIHYDRO-HEME D1 DEHYDROGENASE"/>
    <property type="match status" value="1"/>
</dbReference>
<comment type="caution">
    <text evidence="1">The sequence shown here is derived from an EMBL/GenBank/DDBJ whole genome shotgun (WGS) entry which is preliminary data.</text>
</comment>
<dbReference type="Proteomes" id="UP000809910">
    <property type="component" value="Unassembled WGS sequence"/>
</dbReference>
<dbReference type="SUPFAM" id="SSF50974">
    <property type="entry name" value="Nitrous oxide reductase, N-terminal domain"/>
    <property type="match status" value="1"/>
</dbReference>